<dbReference type="InterPro" id="IPR016085">
    <property type="entry name" value="Protease_inh_B-barrel_dom"/>
</dbReference>
<keyword evidence="1" id="KW-0732">Signal</keyword>
<protein>
    <submittedName>
        <fullName evidence="2">Uncharacterized protein</fullName>
    </submittedName>
</protein>
<comment type="caution">
    <text evidence="2">The sequence shown here is derived from an EMBL/GenBank/DDBJ whole genome shotgun (WGS) entry which is preliminary data.</text>
</comment>
<dbReference type="AlphaFoldDB" id="A0A175RV81"/>
<organism evidence="2 3">
    <name type="scientific">Aureimonas ureilytica</name>
    <dbReference type="NCBI Taxonomy" id="401562"/>
    <lineage>
        <taxon>Bacteria</taxon>
        <taxon>Pseudomonadati</taxon>
        <taxon>Pseudomonadota</taxon>
        <taxon>Alphaproteobacteria</taxon>
        <taxon>Hyphomicrobiales</taxon>
        <taxon>Aurantimonadaceae</taxon>
        <taxon>Aureimonas</taxon>
    </lineage>
</organism>
<dbReference type="RefSeq" id="WP_058598828.1">
    <property type="nucleotide sequence ID" value="NZ_LDQA01000009.1"/>
</dbReference>
<dbReference type="Gene3D" id="2.30.30.40">
    <property type="entry name" value="SH3 Domains"/>
    <property type="match status" value="1"/>
</dbReference>
<proteinExistence type="predicted"/>
<dbReference type="Gene3D" id="2.40.128.10">
    <property type="match status" value="1"/>
</dbReference>
<dbReference type="EMBL" id="LDQA01000009">
    <property type="protein sequence ID" value="KTR07586.1"/>
    <property type="molecule type" value="Genomic_DNA"/>
</dbReference>
<evidence type="ECO:0000256" key="1">
    <source>
        <dbReference type="SAM" id="SignalP"/>
    </source>
</evidence>
<name>A0A175RV81_9HYPH</name>
<feature type="signal peptide" evidence="1">
    <location>
        <begin position="1"/>
        <end position="22"/>
    </location>
</feature>
<dbReference type="Pfam" id="PF06347">
    <property type="entry name" value="SH3_4"/>
    <property type="match status" value="1"/>
</dbReference>
<gene>
    <name evidence="2" type="ORF">NS365_03130</name>
</gene>
<dbReference type="SUPFAM" id="SSF50882">
    <property type="entry name" value="beta-Barrel protease inhibitors"/>
    <property type="match status" value="1"/>
</dbReference>
<sequence length="247" mass="25372">MRKTSAATILVGAMMLAGPAWAQSESDFVRAFAGEWQTLDPALSKDGACRVTLEAASNAAGHQVQASHCTGALSDLANWKIVDSQLGLIGADGAVLARLGGNQIRVSGSLAKGGTVVLERLAPGTAATAAAVASNPNSCVFYGYTASCAPAEARQTPVPSGSDEKARASVLVQLNARAEARPDAPVVATIPAGTCVVIDQCTTASDGNWCKASVSNFSGWIRQQAMRGNRWPVLTYAPGCSAPQAQR</sequence>
<reference evidence="2 3" key="1">
    <citation type="journal article" date="2016" name="Front. Microbiol.">
        <title>Genomic Resource of Rice Seed Associated Bacteria.</title>
        <authorList>
            <person name="Midha S."/>
            <person name="Bansal K."/>
            <person name="Sharma S."/>
            <person name="Kumar N."/>
            <person name="Patil P.P."/>
            <person name="Chaudhry V."/>
            <person name="Patil P.B."/>
        </authorList>
    </citation>
    <scope>NUCLEOTIDE SEQUENCE [LARGE SCALE GENOMIC DNA]</scope>
    <source>
        <strain evidence="2 3">NS365</strain>
    </source>
</reference>
<keyword evidence="3" id="KW-1185">Reference proteome</keyword>
<accession>A0A175RV81</accession>
<evidence type="ECO:0000313" key="3">
    <source>
        <dbReference type="Proteomes" id="UP000078529"/>
    </source>
</evidence>
<dbReference type="PATRIC" id="fig|401562.4.peg.4816"/>
<dbReference type="GO" id="GO:0004866">
    <property type="term" value="F:endopeptidase inhibitor activity"/>
    <property type="evidence" value="ECO:0007669"/>
    <property type="project" value="InterPro"/>
</dbReference>
<feature type="chain" id="PRO_5008042201" evidence="1">
    <location>
        <begin position="23"/>
        <end position="247"/>
    </location>
</feature>
<dbReference type="Proteomes" id="UP000078529">
    <property type="component" value="Unassembled WGS sequence"/>
</dbReference>
<dbReference type="InterPro" id="IPR010466">
    <property type="entry name" value="DUF1058"/>
</dbReference>
<evidence type="ECO:0000313" key="2">
    <source>
        <dbReference type="EMBL" id="KTR07586.1"/>
    </source>
</evidence>